<organism evidence="3 4">
    <name type="scientific">endosymbiont of Galathealinum brachiosum</name>
    <dbReference type="NCBI Taxonomy" id="2200906"/>
    <lineage>
        <taxon>Bacteria</taxon>
        <taxon>Pseudomonadati</taxon>
        <taxon>Pseudomonadota</taxon>
        <taxon>Gammaproteobacteria</taxon>
        <taxon>sulfur-oxidizing symbionts</taxon>
    </lineage>
</organism>
<comment type="caution">
    <text evidence="3">The sequence shown here is derived from an EMBL/GenBank/DDBJ whole genome shotgun (WGS) entry which is preliminary data.</text>
</comment>
<dbReference type="EMBL" id="QFXC01000011">
    <property type="protein sequence ID" value="RDH82472.1"/>
    <property type="molecule type" value="Genomic_DNA"/>
</dbReference>
<feature type="coiled-coil region" evidence="1">
    <location>
        <begin position="256"/>
        <end position="312"/>
    </location>
</feature>
<keyword evidence="1" id="KW-0175">Coiled coil</keyword>
<name>A0A370DC38_9GAMM</name>
<accession>A0A370DC38</accession>
<dbReference type="Proteomes" id="UP000254266">
    <property type="component" value="Unassembled WGS sequence"/>
</dbReference>
<proteinExistence type="predicted"/>
<evidence type="ECO:0000313" key="4">
    <source>
        <dbReference type="Proteomes" id="UP000254266"/>
    </source>
</evidence>
<dbReference type="AlphaFoldDB" id="A0A370DC38"/>
<evidence type="ECO:0000313" key="3">
    <source>
        <dbReference type="EMBL" id="RDH82472.1"/>
    </source>
</evidence>
<gene>
    <name evidence="3" type="ORF">DIZ80_09275</name>
</gene>
<evidence type="ECO:0000256" key="1">
    <source>
        <dbReference type="SAM" id="Coils"/>
    </source>
</evidence>
<sequence>MKVVEGDIINDEWTLSPNGDSLILSDDRRIMITNNVASVDILTEEKARGLTGAAAGAVLGFLVAGPLGTAVGASMGAGGKNKILASVSLNSGELFIAEMTHSEFKTIKSKYVSSTQNKKLLQNSNGTLSSKKPTNKSKVISKNSKEGEDLYEKLPRVIKGRSKKTIDIPVLQLLESWQIEASKSGVFAEKLLSYTHNNIQKLNTFKWRHFDLLINTDKEQEECFYYALRKYSRELSGEMKGKKLLPIDEDKINYTIKQLTRECSEISAKIEENEFNLKHASFFSKGDLNRKINDLESSLISIEKKLKTAKKKVKNSKKITKNQKIVNDKSKEEKQVIDFSASILNPSKVDSNWNKTEGVFLGDKELWEIIKLSKSLESDKQIKSKDSDVNQSKVKYKNVEDKAREEILLEKNSLDISIEDRLLSLKNLKEKGLITEEEYDARRTDIIQSI</sequence>
<evidence type="ECO:0000256" key="2">
    <source>
        <dbReference type="SAM" id="MobiDB-lite"/>
    </source>
</evidence>
<reference evidence="3 4" key="1">
    <citation type="journal article" date="2018" name="ISME J.">
        <title>Endosymbiont genomes yield clues of tubeworm success.</title>
        <authorList>
            <person name="Li Y."/>
            <person name="Liles M.R."/>
            <person name="Halanych K.M."/>
        </authorList>
    </citation>
    <scope>NUCLEOTIDE SEQUENCE [LARGE SCALE GENOMIC DNA]</scope>
    <source>
        <strain evidence="3">A1464</strain>
    </source>
</reference>
<protein>
    <submittedName>
        <fullName evidence="3">Uncharacterized protein</fullName>
    </submittedName>
</protein>
<keyword evidence="4" id="KW-1185">Reference proteome</keyword>
<feature type="region of interest" description="Disordered" evidence="2">
    <location>
        <begin position="123"/>
        <end position="142"/>
    </location>
</feature>